<evidence type="ECO:0000256" key="1">
    <source>
        <dbReference type="SAM" id="Phobius"/>
    </source>
</evidence>
<dbReference type="InterPro" id="IPR001387">
    <property type="entry name" value="Cro/C1-type_HTH"/>
</dbReference>
<dbReference type="Pfam" id="PF09136">
    <property type="entry name" value="Glucodextran_B"/>
    <property type="match status" value="1"/>
</dbReference>
<evidence type="ECO:0000313" key="3">
    <source>
        <dbReference type="EMBL" id="KKT71436.1"/>
    </source>
</evidence>
<evidence type="ECO:0000313" key="4">
    <source>
        <dbReference type="Proteomes" id="UP000034154"/>
    </source>
</evidence>
<dbReference type="SMART" id="SM00530">
    <property type="entry name" value="HTH_XRE"/>
    <property type="match status" value="1"/>
</dbReference>
<dbReference type="SUPFAM" id="SSF47413">
    <property type="entry name" value="lambda repressor-like DNA-binding domains"/>
    <property type="match status" value="1"/>
</dbReference>
<feature type="domain" description="HTH cro/C1-type" evidence="2">
    <location>
        <begin position="18"/>
        <end position="78"/>
    </location>
</feature>
<dbReference type="InterPro" id="IPR013783">
    <property type="entry name" value="Ig-like_fold"/>
</dbReference>
<dbReference type="PANTHER" id="PTHR34475:SF1">
    <property type="entry name" value="CYTOSKELETON PROTEIN RODZ"/>
    <property type="match status" value="1"/>
</dbReference>
<dbReference type="EMBL" id="LCJB01000016">
    <property type="protein sequence ID" value="KKT71436.1"/>
    <property type="molecule type" value="Genomic_DNA"/>
</dbReference>
<dbReference type="PROSITE" id="PS50943">
    <property type="entry name" value="HTH_CROC1"/>
    <property type="match status" value="1"/>
</dbReference>
<dbReference type="CDD" id="cd00093">
    <property type="entry name" value="HTH_XRE"/>
    <property type="match status" value="1"/>
</dbReference>
<proteinExistence type="predicted"/>
<accession>A0A0G1JII9</accession>
<reference evidence="3 4" key="1">
    <citation type="journal article" date="2015" name="Nature">
        <title>rRNA introns, odd ribosomes, and small enigmatic genomes across a large radiation of phyla.</title>
        <authorList>
            <person name="Brown C.T."/>
            <person name="Hug L.A."/>
            <person name="Thomas B.C."/>
            <person name="Sharon I."/>
            <person name="Castelle C.J."/>
            <person name="Singh A."/>
            <person name="Wilkins M.J."/>
            <person name="Williams K.H."/>
            <person name="Banfield J.F."/>
        </authorList>
    </citation>
    <scope>NUCLEOTIDE SEQUENCE [LARGE SCALE GENOMIC DNA]</scope>
</reference>
<dbReference type="GO" id="GO:0003677">
    <property type="term" value="F:DNA binding"/>
    <property type="evidence" value="ECO:0007669"/>
    <property type="project" value="InterPro"/>
</dbReference>
<comment type="caution">
    <text evidence="3">The sequence shown here is derived from an EMBL/GenBank/DDBJ whole genome shotgun (WGS) entry which is preliminary data.</text>
</comment>
<keyword evidence="1" id="KW-0812">Transmembrane</keyword>
<organism evidence="3 4">
    <name type="scientific">Candidatus Uhrbacteria bacterium GW2011_GWF2_44_350</name>
    <dbReference type="NCBI Taxonomy" id="1619000"/>
    <lineage>
        <taxon>Bacteria</taxon>
        <taxon>Candidatus Uhriibacteriota</taxon>
    </lineage>
</organism>
<gene>
    <name evidence="3" type="ORF">UW63_C0016G0003</name>
</gene>
<sequence>MAFFVRNLKKEECLGEKIKALRKHRNWTLREMSEATKIQRKYLEAFENGKYDILPEPIYAKNFLKKYISTLGGDPKYFISLFEENVRKCDLVSPHRLPAQRARALAFFSAHRLWKFLIGLVFVAALVSYLGWQITSLLAPPVITIFEPTDGIEVQDATITIKGTVNRESEIFVNNNKIIPDTDRNFSTKITLERGLNVITIEAKTRHSKMATVYRKIVLNQNPINLPGLSTPAP</sequence>
<dbReference type="AlphaFoldDB" id="A0A0G1JII9"/>
<name>A0A0G1JII9_9BACT</name>
<keyword evidence="1" id="KW-0472">Membrane</keyword>
<dbReference type="PANTHER" id="PTHR34475">
    <property type="match status" value="1"/>
</dbReference>
<protein>
    <submittedName>
        <fullName evidence="3">XRE family transcriptional regulator</fullName>
    </submittedName>
</protein>
<evidence type="ECO:0000259" key="2">
    <source>
        <dbReference type="PROSITE" id="PS50943"/>
    </source>
</evidence>
<dbReference type="Proteomes" id="UP000034154">
    <property type="component" value="Unassembled WGS sequence"/>
</dbReference>
<keyword evidence="1" id="KW-1133">Transmembrane helix</keyword>
<dbReference type="Gene3D" id="1.10.260.40">
    <property type="entry name" value="lambda repressor-like DNA-binding domains"/>
    <property type="match status" value="1"/>
</dbReference>
<dbReference type="Gene3D" id="2.60.40.10">
    <property type="entry name" value="Immunoglobulins"/>
    <property type="match status" value="1"/>
</dbReference>
<dbReference type="Pfam" id="PF13413">
    <property type="entry name" value="HTH_25"/>
    <property type="match status" value="1"/>
</dbReference>
<feature type="transmembrane region" description="Helical" evidence="1">
    <location>
        <begin position="113"/>
        <end position="132"/>
    </location>
</feature>
<dbReference type="InterPro" id="IPR050400">
    <property type="entry name" value="Bact_Cytoskel_RodZ"/>
</dbReference>
<dbReference type="InterPro" id="IPR010982">
    <property type="entry name" value="Lambda_DNA-bd_dom_sf"/>
</dbReference>